<evidence type="ECO:0000256" key="2">
    <source>
        <dbReference type="ARBA" id="ARBA00022490"/>
    </source>
</evidence>
<dbReference type="Ensembl" id="ENSCSAVT00000012884.1">
    <property type="protein sequence ID" value="ENSCSAVP00000012735.1"/>
    <property type="gene ID" value="ENSCSAVG00000007475.1"/>
</dbReference>
<dbReference type="GeneTree" id="ENSGT00940000159298"/>
<dbReference type="SMART" id="SM00365">
    <property type="entry name" value="LRR_SD22"/>
    <property type="match status" value="4"/>
</dbReference>
<reference evidence="13" key="3">
    <citation type="submission" date="2025-09" db="UniProtKB">
        <authorList>
            <consortium name="Ensembl"/>
        </authorList>
    </citation>
    <scope>IDENTIFICATION</scope>
</reference>
<organism evidence="13 14">
    <name type="scientific">Ciona savignyi</name>
    <name type="common">Pacific transparent sea squirt</name>
    <dbReference type="NCBI Taxonomy" id="51511"/>
    <lineage>
        <taxon>Eukaryota</taxon>
        <taxon>Metazoa</taxon>
        <taxon>Chordata</taxon>
        <taxon>Tunicata</taxon>
        <taxon>Ascidiacea</taxon>
        <taxon>Phlebobranchia</taxon>
        <taxon>Cionidae</taxon>
        <taxon>Ciona</taxon>
    </lineage>
</organism>
<dbReference type="PANTHER" id="PTHR45973:SF12">
    <property type="entry name" value="DYNEIN REGULATORY COMPLEX SUBUNIT 3"/>
    <property type="match status" value="1"/>
</dbReference>
<dbReference type="SMART" id="SM00369">
    <property type="entry name" value="LRR_TYP"/>
    <property type="match status" value="3"/>
</dbReference>
<keyword evidence="2" id="KW-0963">Cytoplasm</keyword>
<dbReference type="PROSITE" id="PS51450">
    <property type="entry name" value="LRR"/>
    <property type="match status" value="4"/>
</dbReference>
<evidence type="ECO:0000256" key="7">
    <source>
        <dbReference type="ARBA" id="ARBA00023069"/>
    </source>
</evidence>
<evidence type="ECO:0000256" key="8">
    <source>
        <dbReference type="ARBA" id="ARBA00023212"/>
    </source>
</evidence>
<comment type="subcellular location">
    <subcellularLocation>
        <location evidence="1">Cytoplasm</location>
        <location evidence="1">Cytoskeleton</location>
        <location evidence="1">Flagellum axoneme</location>
    </subcellularLocation>
</comment>
<protein>
    <recommendedName>
        <fullName evidence="11">Dynein regulatory complex subunit 3</fullName>
    </recommendedName>
</protein>
<keyword evidence="3" id="KW-0433">Leucine-rich repeat</keyword>
<dbReference type="SUPFAM" id="SSF52058">
    <property type="entry name" value="L domain-like"/>
    <property type="match status" value="1"/>
</dbReference>
<evidence type="ECO:0000256" key="11">
    <source>
        <dbReference type="ARBA" id="ARBA00040950"/>
    </source>
</evidence>
<evidence type="ECO:0000313" key="13">
    <source>
        <dbReference type="Ensembl" id="ENSCSAVP00000012735.1"/>
    </source>
</evidence>
<reference evidence="14" key="1">
    <citation type="submission" date="2003-08" db="EMBL/GenBank/DDBJ databases">
        <authorList>
            <person name="Birren B."/>
            <person name="Nusbaum C."/>
            <person name="Abebe A."/>
            <person name="Abouelleil A."/>
            <person name="Adekoya E."/>
            <person name="Ait-zahra M."/>
            <person name="Allen N."/>
            <person name="Allen T."/>
            <person name="An P."/>
            <person name="Anderson M."/>
            <person name="Anderson S."/>
            <person name="Arachchi H."/>
            <person name="Armbruster J."/>
            <person name="Bachantsang P."/>
            <person name="Baldwin J."/>
            <person name="Barry A."/>
            <person name="Bayul T."/>
            <person name="Blitshsteyn B."/>
            <person name="Bloom T."/>
            <person name="Blye J."/>
            <person name="Boguslavskiy L."/>
            <person name="Borowsky M."/>
            <person name="Boukhgalter B."/>
            <person name="Brunache A."/>
            <person name="Butler J."/>
            <person name="Calixte N."/>
            <person name="Calvo S."/>
            <person name="Camarata J."/>
            <person name="Campo K."/>
            <person name="Chang J."/>
            <person name="Cheshatsang Y."/>
            <person name="Citroen M."/>
            <person name="Collymore A."/>
            <person name="Considine T."/>
            <person name="Cook A."/>
            <person name="Cooke P."/>
            <person name="Corum B."/>
            <person name="Cuomo C."/>
            <person name="David R."/>
            <person name="Dawoe T."/>
            <person name="Degray S."/>
            <person name="Dodge S."/>
            <person name="Dooley K."/>
            <person name="Dorje P."/>
            <person name="Dorjee K."/>
            <person name="Dorris L."/>
            <person name="Duffey N."/>
            <person name="Dupes A."/>
            <person name="Elkins T."/>
            <person name="Engels R."/>
            <person name="Erickson J."/>
            <person name="Farina A."/>
            <person name="Faro S."/>
            <person name="Ferreira P."/>
            <person name="Fischer H."/>
            <person name="Fitzgerald M."/>
            <person name="Foley K."/>
            <person name="Gage D."/>
            <person name="Galagan J."/>
            <person name="Gearin G."/>
            <person name="Gnerre S."/>
            <person name="Gnirke A."/>
            <person name="Goyette A."/>
            <person name="Graham J."/>
            <person name="Grandbois E."/>
            <person name="Gyaltsen K."/>
            <person name="Hafez N."/>
            <person name="Hagopian D."/>
            <person name="Hagos B."/>
            <person name="Hall J."/>
            <person name="Hatcher B."/>
            <person name="Heller A."/>
            <person name="Higgins H."/>
            <person name="Honan T."/>
            <person name="Horn A."/>
            <person name="Houde N."/>
            <person name="Hughes L."/>
            <person name="Hulme W."/>
            <person name="Husby E."/>
            <person name="Iliev I."/>
            <person name="Jaffe D."/>
            <person name="Jones C."/>
            <person name="Kamal M."/>
            <person name="Kamat A."/>
            <person name="Kamvysselis M."/>
            <person name="Karlsson E."/>
            <person name="Kells C."/>
            <person name="Kieu A."/>
            <person name="Kisner P."/>
            <person name="Kodira C."/>
            <person name="Kulbokas E."/>
            <person name="Labutti K."/>
            <person name="Lama D."/>
            <person name="Landers T."/>
            <person name="Leger J."/>
            <person name="Levine S."/>
            <person name="Lewis D."/>
            <person name="Lewis T."/>
            <person name="Lindblad-toh K."/>
            <person name="Liu X."/>
            <person name="Lokyitsang T."/>
            <person name="Lokyitsang Y."/>
            <person name="Lucien O."/>
            <person name="Lui A."/>
            <person name="Ma L.J."/>
            <person name="Mabbitt R."/>
            <person name="Macdonald J."/>
            <person name="Maclean C."/>
            <person name="Major J."/>
            <person name="Manning J."/>
            <person name="Marabella R."/>
            <person name="Maru K."/>
            <person name="Matthews C."/>
            <person name="Mauceli E."/>
            <person name="Mccarthy M."/>
            <person name="Mcdonough S."/>
            <person name="Mcghee T."/>
            <person name="Meldrim J."/>
            <person name="Meneus L."/>
            <person name="Mesirov J."/>
            <person name="Mihalev A."/>
            <person name="Mihova T."/>
            <person name="Mikkelsen T."/>
            <person name="Mlenga V."/>
            <person name="Moru K."/>
            <person name="Mozes J."/>
            <person name="Mulrain L."/>
            <person name="Munson G."/>
            <person name="Naylor J."/>
            <person name="Newes C."/>
            <person name="Nguyen C."/>
            <person name="Nguyen N."/>
            <person name="Nguyen T."/>
            <person name="Nicol R."/>
            <person name="Nielsen C."/>
            <person name="Nizzari M."/>
            <person name="Norbu C."/>
            <person name="Norbu N."/>
            <person name="O'donnell P."/>
            <person name="Okoawo O."/>
            <person name="O'leary S."/>
            <person name="Omotosho B."/>
            <person name="O'neill K."/>
            <person name="Osman S."/>
            <person name="Parker S."/>
            <person name="Perrin D."/>
            <person name="Phunkhang P."/>
            <person name="Piqani B."/>
            <person name="Purcell S."/>
            <person name="Rachupka T."/>
            <person name="Ramasamy U."/>
            <person name="Rameau R."/>
            <person name="Ray V."/>
            <person name="Raymond C."/>
            <person name="Retta R."/>
            <person name="Richardson S."/>
            <person name="Rise C."/>
            <person name="Rodriguez J."/>
            <person name="Rogers J."/>
            <person name="Rogov P."/>
            <person name="Rutman M."/>
            <person name="Schupbach R."/>
            <person name="Seaman C."/>
            <person name="Settipalli S."/>
            <person name="Sharpe T."/>
            <person name="Sheridan J."/>
            <person name="Sherpa N."/>
            <person name="Shi J."/>
            <person name="Smirnov S."/>
            <person name="Smith C."/>
            <person name="Sougnez C."/>
            <person name="Spencer B."/>
            <person name="Stalker J."/>
            <person name="Stange-thomann N."/>
            <person name="Stavropoulos S."/>
            <person name="Stetson K."/>
            <person name="Stone C."/>
            <person name="Stone S."/>
            <person name="Stubbs M."/>
            <person name="Talamas J."/>
            <person name="Tchuinga P."/>
            <person name="Tenzing P."/>
            <person name="Tesfaye S."/>
            <person name="Theodore J."/>
            <person name="Thoulutsang Y."/>
            <person name="Topham K."/>
            <person name="Towey S."/>
            <person name="Tsamla T."/>
            <person name="Tsomo N."/>
            <person name="Vallee D."/>
            <person name="Vassiliev H."/>
            <person name="Venkataraman V."/>
            <person name="Vinson J."/>
            <person name="Vo A."/>
            <person name="Wade C."/>
            <person name="Wang S."/>
            <person name="Wangchuk T."/>
            <person name="Wangdi T."/>
            <person name="Whittaker C."/>
            <person name="Wilkinson J."/>
            <person name="Wu Y."/>
            <person name="Wyman D."/>
            <person name="Yadav S."/>
            <person name="Yang S."/>
            <person name="Yang X."/>
            <person name="Yeager S."/>
            <person name="Yee E."/>
            <person name="Young G."/>
            <person name="Zainoun J."/>
            <person name="Zembeck L."/>
            <person name="Zimmer A."/>
            <person name="Zody M."/>
            <person name="Lander E."/>
        </authorList>
    </citation>
    <scope>NUCLEOTIDE SEQUENCE [LARGE SCALE GENOMIC DNA]</scope>
</reference>
<evidence type="ECO:0000256" key="6">
    <source>
        <dbReference type="ARBA" id="ARBA00023054"/>
    </source>
</evidence>
<evidence type="ECO:0000256" key="3">
    <source>
        <dbReference type="ARBA" id="ARBA00022614"/>
    </source>
</evidence>
<dbReference type="InterPro" id="IPR003591">
    <property type="entry name" value="Leu-rich_rpt_typical-subtyp"/>
</dbReference>
<evidence type="ECO:0000256" key="12">
    <source>
        <dbReference type="SAM" id="Coils"/>
    </source>
</evidence>
<evidence type="ECO:0000256" key="4">
    <source>
        <dbReference type="ARBA" id="ARBA00022737"/>
    </source>
</evidence>
<dbReference type="Proteomes" id="UP000007875">
    <property type="component" value="Unassembled WGS sequence"/>
</dbReference>
<proteinExistence type="inferred from homology"/>
<evidence type="ECO:0000256" key="9">
    <source>
        <dbReference type="ARBA" id="ARBA00023273"/>
    </source>
</evidence>
<dbReference type="InterPro" id="IPR032675">
    <property type="entry name" value="LRR_dom_sf"/>
</dbReference>
<dbReference type="PANTHER" id="PTHR45973">
    <property type="entry name" value="PROTEIN PHOSPHATASE 1 REGULATORY SUBUNIT SDS22-RELATED"/>
    <property type="match status" value="1"/>
</dbReference>
<dbReference type="AlphaFoldDB" id="H2Z573"/>
<keyword evidence="6 12" id="KW-0175">Coiled coil</keyword>
<keyword evidence="4" id="KW-0677">Repeat</keyword>
<evidence type="ECO:0000313" key="14">
    <source>
        <dbReference type="Proteomes" id="UP000007875"/>
    </source>
</evidence>
<dbReference type="InterPro" id="IPR001611">
    <property type="entry name" value="Leu-rich_rpt"/>
</dbReference>
<comment type="similarity">
    <text evidence="10">Belongs to the DRC3 family.</text>
</comment>
<name>H2Z573_CIOSA</name>
<dbReference type="Gene3D" id="3.80.10.10">
    <property type="entry name" value="Ribonuclease Inhibitor"/>
    <property type="match status" value="1"/>
</dbReference>
<keyword evidence="9" id="KW-0966">Cell projection</keyword>
<dbReference type="Pfam" id="PF14580">
    <property type="entry name" value="LRR_9"/>
    <property type="match status" value="1"/>
</dbReference>
<keyword evidence="8" id="KW-0206">Cytoskeleton</keyword>
<dbReference type="eggNOG" id="KOG0531">
    <property type="taxonomic scope" value="Eukaryota"/>
</dbReference>
<evidence type="ECO:0000256" key="10">
    <source>
        <dbReference type="ARBA" id="ARBA00038378"/>
    </source>
</evidence>
<keyword evidence="14" id="KW-1185">Reference proteome</keyword>
<accession>H2Z573</accession>
<dbReference type="OMA" id="SFMEMMT"/>
<feature type="coiled-coil region" evidence="12">
    <location>
        <begin position="375"/>
        <end position="427"/>
    </location>
</feature>
<reference evidence="13" key="2">
    <citation type="submission" date="2025-08" db="UniProtKB">
        <authorList>
            <consortium name="Ensembl"/>
        </authorList>
    </citation>
    <scope>IDENTIFICATION</scope>
</reference>
<evidence type="ECO:0000256" key="5">
    <source>
        <dbReference type="ARBA" id="ARBA00022846"/>
    </source>
</evidence>
<sequence>EPSVIDDEMLKKAVEEQGPKEEAGKIAKQEGIDYCDVLSLRLDFRNILKVDNLWQFTKLTKLQMDNNIIEKIEGLDALVNLRWLDLSFNNIEMLEGLDKLTKLEDLTMYNNRITRLENMDSLPNLHVLSVGNNKIDQLDNLIYLRRFPNLRTLNLSGNPVCDDQGYKLFVVAYLSQLVYLDFRLIDEDTRQKAHSLYENKLGELMHNEKQAEVARQAEEDAEKELMKHKVSLEAYVEHLNTPLLFESMYKEDPEGMKLSLLPGLQDMLKDFQDKFVDVCLKTFEYGMKGYGKRCTELAEFNACIEAAKSENKRQAVKVIDEFDERKKKLFSELLVTSDAVDQEQKVSNQYLSKLFILLAMNEYHEDVNAIWDVLMGFEMQLVDQLEETIKDFERNMTDMTSQLVEYIQGLITQLRDLENAHNEKLLEMCMSVLEKVVKNEMDEELPDDLRMLFVDKDTIVNAIGASHDVHLIKIDNREDEIVTRSGSWLTGCLQDIQAGECARNRARVVEISSYIDHLRDEIDTLDLPEAIARS</sequence>
<dbReference type="GO" id="GO:0005929">
    <property type="term" value="C:cilium"/>
    <property type="evidence" value="ECO:0007669"/>
    <property type="project" value="TreeGrafter"/>
</dbReference>
<dbReference type="STRING" id="51511.ENSCSAVP00000012735"/>
<keyword evidence="5" id="KW-0282">Flagellum</keyword>
<evidence type="ECO:0000256" key="1">
    <source>
        <dbReference type="ARBA" id="ARBA00004611"/>
    </source>
</evidence>
<dbReference type="InParanoid" id="H2Z573"/>
<dbReference type="InterPro" id="IPR050576">
    <property type="entry name" value="Cilia_flagella_integrity"/>
</dbReference>
<keyword evidence="7" id="KW-0969">Cilium</keyword>